<protein>
    <submittedName>
        <fullName evidence="5">MarR family transcriptional regulator</fullName>
    </submittedName>
</protein>
<keyword evidence="3" id="KW-0804">Transcription</keyword>
<sequence>MSTPDGDLGRQLGTLLSRWRAAVGDVLAAVPSGPRGFHVLGAVVHGSPPTQAALAADLGIDRTVMTYLVDRLVDCGLVERQPDPTDRRVRRIVPTAAGRATHADLATRIATAEDHVLAALDPGQRATLRTLLSRASGAPAHGEDVCAVVSVG</sequence>
<dbReference type="Gene3D" id="1.10.10.10">
    <property type="entry name" value="Winged helix-like DNA-binding domain superfamily/Winged helix DNA-binding domain"/>
    <property type="match status" value="1"/>
</dbReference>
<gene>
    <name evidence="5" type="ORF">E5225_01795</name>
</gene>
<dbReference type="SUPFAM" id="SSF46785">
    <property type="entry name" value="Winged helix' DNA-binding domain"/>
    <property type="match status" value="1"/>
</dbReference>
<keyword evidence="1" id="KW-0805">Transcription regulation</keyword>
<dbReference type="GO" id="GO:0003677">
    <property type="term" value="F:DNA binding"/>
    <property type="evidence" value="ECO:0007669"/>
    <property type="project" value="UniProtKB-KW"/>
</dbReference>
<dbReference type="InterPro" id="IPR036388">
    <property type="entry name" value="WH-like_DNA-bd_sf"/>
</dbReference>
<dbReference type="PROSITE" id="PS50995">
    <property type="entry name" value="HTH_MARR_2"/>
    <property type="match status" value="1"/>
</dbReference>
<dbReference type="SMART" id="SM00347">
    <property type="entry name" value="HTH_MARR"/>
    <property type="match status" value="1"/>
</dbReference>
<dbReference type="AlphaFoldDB" id="A0A4P7SII1"/>
<accession>A0A4P7SII1</accession>
<proteinExistence type="predicted"/>
<evidence type="ECO:0000259" key="4">
    <source>
        <dbReference type="PROSITE" id="PS50995"/>
    </source>
</evidence>
<dbReference type="KEGG" id="celz:E5225_01795"/>
<dbReference type="InterPro" id="IPR036390">
    <property type="entry name" value="WH_DNA-bd_sf"/>
</dbReference>
<name>A0A4P7SII1_9CELL</name>
<evidence type="ECO:0000313" key="5">
    <source>
        <dbReference type="EMBL" id="QCB92474.1"/>
    </source>
</evidence>
<reference evidence="5 6" key="1">
    <citation type="submission" date="2019-04" db="EMBL/GenBank/DDBJ databases">
        <title>Isolation and identification of Cellulomonas shaoxiangyii sp. Nov. isolated from feces of the Tibetan antelopes (Pantholops hodgsonii) in the Qinghai-Tibet plateau of China.</title>
        <authorList>
            <person name="Tian Z."/>
        </authorList>
    </citation>
    <scope>NUCLEOTIDE SEQUENCE [LARGE SCALE GENOMIC DNA]</scope>
    <source>
        <strain evidence="5 6">Z28</strain>
    </source>
</reference>
<evidence type="ECO:0000256" key="3">
    <source>
        <dbReference type="ARBA" id="ARBA00023163"/>
    </source>
</evidence>
<dbReference type="InterPro" id="IPR000835">
    <property type="entry name" value="HTH_MarR-typ"/>
</dbReference>
<evidence type="ECO:0000256" key="2">
    <source>
        <dbReference type="ARBA" id="ARBA00023125"/>
    </source>
</evidence>
<dbReference type="RefSeq" id="WP_135973416.1">
    <property type="nucleotide sequence ID" value="NZ_CP039291.1"/>
</dbReference>
<dbReference type="PRINTS" id="PR00598">
    <property type="entry name" value="HTHMARR"/>
</dbReference>
<organism evidence="5 6">
    <name type="scientific">Cellulomonas shaoxiangyii</name>
    <dbReference type="NCBI Taxonomy" id="2566013"/>
    <lineage>
        <taxon>Bacteria</taxon>
        <taxon>Bacillati</taxon>
        <taxon>Actinomycetota</taxon>
        <taxon>Actinomycetes</taxon>
        <taxon>Micrococcales</taxon>
        <taxon>Cellulomonadaceae</taxon>
        <taxon>Cellulomonas</taxon>
    </lineage>
</organism>
<dbReference type="Proteomes" id="UP000296469">
    <property type="component" value="Chromosome"/>
</dbReference>
<dbReference type="OrthoDB" id="8635520at2"/>
<dbReference type="PANTHER" id="PTHR33164">
    <property type="entry name" value="TRANSCRIPTIONAL REGULATOR, MARR FAMILY"/>
    <property type="match status" value="1"/>
</dbReference>
<dbReference type="GO" id="GO:0006950">
    <property type="term" value="P:response to stress"/>
    <property type="evidence" value="ECO:0007669"/>
    <property type="project" value="TreeGrafter"/>
</dbReference>
<dbReference type="Pfam" id="PF12802">
    <property type="entry name" value="MarR_2"/>
    <property type="match status" value="1"/>
</dbReference>
<feature type="domain" description="HTH marR-type" evidence="4">
    <location>
        <begin position="5"/>
        <end position="137"/>
    </location>
</feature>
<dbReference type="EMBL" id="CP039291">
    <property type="protein sequence ID" value="QCB92474.1"/>
    <property type="molecule type" value="Genomic_DNA"/>
</dbReference>
<evidence type="ECO:0000313" key="6">
    <source>
        <dbReference type="Proteomes" id="UP000296469"/>
    </source>
</evidence>
<keyword evidence="2" id="KW-0238">DNA-binding</keyword>
<dbReference type="GO" id="GO:0003700">
    <property type="term" value="F:DNA-binding transcription factor activity"/>
    <property type="evidence" value="ECO:0007669"/>
    <property type="project" value="InterPro"/>
</dbReference>
<dbReference type="InterPro" id="IPR039422">
    <property type="entry name" value="MarR/SlyA-like"/>
</dbReference>
<evidence type="ECO:0000256" key="1">
    <source>
        <dbReference type="ARBA" id="ARBA00023015"/>
    </source>
</evidence>
<dbReference type="PANTHER" id="PTHR33164:SF64">
    <property type="entry name" value="TRANSCRIPTIONAL REGULATOR SLYA"/>
    <property type="match status" value="1"/>
</dbReference>
<keyword evidence="6" id="KW-1185">Reference proteome</keyword>